<keyword evidence="3" id="KW-0808">Transferase</keyword>
<dbReference type="InterPro" id="IPR013098">
    <property type="entry name" value="Ig_I-set"/>
</dbReference>
<evidence type="ECO:0000259" key="12">
    <source>
        <dbReference type="PROSITE" id="PS50853"/>
    </source>
</evidence>
<dbReference type="PROSITE" id="PS00108">
    <property type="entry name" value="PROTEIN_KINASE_ST"/>
    <property type="match status" value="1"/>
</dbReference>
<name>D6WFP8_TRICA</name>
<dbReference type="OMA" id="CIAMKKM"/>
<evidence type="ECO:0000256" key="2">
    <source>
        <dbReference type="ARBA" id="ARBA00022527"/>
    </source>
</evidence>
<dbReference type="STRING" id="7070.D6WFP8"/>
<accession>D6WFP8</accession>
<evidence type="ECO:0000256" key="8">
    <source>
        <dbReference type="ARBA" id="ARBA00023157"/>
    </source>
</evidence>
<dbReference type="Gene3D" id="1.10.510.10">
    <property type="entry name" value="Transferase(Phosphotransferase) domain 1"/>
    <property type="match status" value="1"/>
</dbReference>
<keyword evidence="5" id="KW-0547">Nucleotide-binding</keyword>
<dbReference type="eggNOG" id="KOG0689">
    <property type="taxonomic scope" value="Eukaryota"/>
</dbReference>
<sequence>MAPGTQARLITEWPDLSLGEVVTIIRYDTSQGYLVHTQTHSEELWLPAHALSNYNRKPWPFRFKKPAIIPELAPPEFRDSLRDVTVQSGAKIVLKCRVKNCGRSPKISWKKLEPNMCVLRNGRFMLGEEDEGVAMLIIDNVKLSDSGTYSVTISNEGGICQSSALLTVTDPYPALQEPQIQVLSCSSVLLEWESEFYHQFWIEYCQLGTGEWLSPNNNRVINSQRYTVENLIPGETYSFRIIAVQNKLVSLPSVAITLPVADNLKWQQEQFKNRYLELEEISRGRFSIVRRAKDRGTNLEVALKQVTRRRQSHHVTQAEYGLLAGMQHVNVIRAMALFDNAPQPGIDTIVLELVRGPLLFTYLCEKEEYTEATVKTYSRQLMSALLWLHQKDISHLDIKPENVMVDLSGSSPLLKLVDFGDSVNTSKSVILPPACLEFASPELVLGQPVGKHTDCWAAGVFLYVLLSGVSPFLDDSMEETTANILKCDFCFPDDYFAEISPEAKSLVNNLLVLVPSQRINMEECLKSTWMTTDQKTVVIPSSKLKTFMLRRHPMNLPTTPTSPAYFNNEQNVCKT</sequence>
<dbReference type="EMBL" id="KQ971319">
    <property type="protein sequence ID" value="EFA00236.2"/>
    <property type="molecule type" value="Genomic_DNA"/>
</dbReference>
<keyword evidence="8" id="KW-1015">Disulfide bond</keyword>
<dbReference type="AlphaFoldDB" id="D6WFP8"/>
<gene>
    <name evidence="13" type="primary">AUGUSTUS-3.0.2_03064</name>
    <name evidence="13" type="ORF">TcasGA2_TC003064</name>
</gene>
<keyword evidence="9" id="KW-0393">Immunoglobulin domain</keyword>
<evidence type="ECO:0000256" key="6">
    <source>
        <dbReference type="ARBA" id="ARBA00022777"/>
    </source>
</evidence>
<dbReference type="GO" id="GO:0004674">
    <property type="term" value="F:protein serine/threonine kinase activity"/>
    <property type="evidence" value="ECO:0000318"/>
    <property type="project" value="GO_Central"/>
</dbReference>
<evidence type="ECO:0000256" key="1">
    <source>
        <dbReference type="ARBA" id="ARBA00006692"/>
    </source>
</evidence>
<dbReference type="Pfam" id="PF07679">
    <property type="entry name" value="I-set"/>
    <property type="match status" value="1"/>
</dbReference>
<reference evidence="13 14" key="1">
    <citation type="journal article" date="2008" name="Nature">
        <title>The genome of the model beetle and pest Tribolium castaneum.</title>
        <authorList>
            <consortium name="Tribolium Genome Sequencing Consortium"/>
            <person name="Richards S."/>
            <person name="Gibbs R.A."/>
            <person name="Weinstock G.M."/>
            <person name="Brown S.J."/>
            <person name="Denell R."/>
            <person name="Beeman R.W."/>
            <person name="Gibbs R."/>
            <person name="Beeman R.W."/>
            <person name="Brown S.J."/>
            <person name="Bucher G."/>
            <person name="Friedrich M."/>
            <person name="Grimmelikhuijzen C.J."/>
            <person name="Klingler M."/>
            <person name="Lorenzen M."/>
            <person name="Richards S."/>
            <person name="Roth S."/>
            <person name="Schroder R."/>
            <person name="Tautz D."/>
            <person name="Zdobnov E.M."/>
            <person name="Muzny D."/>
            <person name="Gibbs R.A."/>
            <person name="Weinstock G.M."/>
            <person name="Attaway T."/>
            <person name="Bell S."/>
            <person name="Buhay C.J."/>
            <person name="Chandrabose M.N."/>
            <person name="Chavez D."/>
            <person name="Clerk-Blankenburg K.P."/>
            <person name="Cree A."/>
            <person name="Dao M."/>
            <person name="Davis C."/>
            <person name="Chacko J."/>
            <person name="Dinh H."/>
            <person name="Dugan-Rocha S."/>
            <person name="Fowler G."/>
            <person name="Garner T.T."/>
            <person name="Garnes J."/>
            <person name="Gnirke A."/>
            <person name="Hawes A."/>
            <person name="Hernandez J."/>
            <person name="Hines S."/>
            <person name="Holder M."/>
            <person name="Hume J."/>
            <person name="Jhangiani S.N."/>
            <person name="Joshi V."/>
            <person name="Khan Z.M."/>
            <person name="Jackson L."/>
            <person name="Kovar C."/>
            <person name="Kowis A."/>
            <person name="Lee S."/>
            <person name="Lewis L.R."/>
            <person name="Margolis J."/>
            <person name="Morgan M."/>
            <person name="Nazareth L.V."/>
            <person name="Nguyen N."/>
            <person name="Okwuonu G."/>
            <person name="Parker D."/>
            <person name="Richards S."/>
            <person name="Ruiz S.J."/>
            <person name="Santibanez J."/>
            <person name="Savard J."/>
            <person name="Scherer S.E."/>
            <person name="Schneider B."/>
            <person name="Sodergren E."/>
            <person name="Tautz D."/>
            <person name="Vattahil S."/>
            <person name="Villasana D."/>
            <person name="White C.S."/>
            <person name="Wright R."/>
            <person name="Park Y."/>
            <person name="Beeman R.W."/>
            <person name="Lord J."/>
            <person name="Oppert B."/>
            <person name="Lorenzen M."/>
            <person name="Brown S."/>
            <person name="Wang L."/>
            <person name="Savard J."/>
            <person name="Tautz D."/>
            <person name="Richards S."/>
            <person name="Weinstock G."/>
            <person name="Gibbs R.A."/>
            <person name="Liu Y."/>
            <person name="Worley K."/>
            <person name="Weinstock G."/>
            <person name="Elsik C.G."/>
            <person name="Reese J.T."/>
            <person name="Elhaik E."/>
            <person name="Landan G."/>
            <person name="Graur D."/>
            <person name="Arensburger P."/>
            <person name="Atkinson P."/>
            <person name="Beeman R.W."/>
            <person name="Beidler J."/>
            <person name="Brown S.J."/>
            <person name="Demuth J.P."/>
            <person name="Drury D.W."/>
            <person name="Du Y.Z."/>
            <person name="Fujiwara H."/>
            <person name="Lorenzen M."/>
            <person name="Maselli V."/>
            <person name="Osanai M."/>
            <person name="Park Y."/>
            <person name="Robertson H.M."/>
            <person name="Tu Z."/>
            <person name="Wang J.J."/>
            <person name="Wang S."/>
            <person name="Richards S."/>
            <person name="Song H."/>
            <person name="Zhang L."/>
            <person name="Sodergren E."/>
            <person name="Werner D."/>
            <person name="Stanke M."/>
            <person name="Morgenstern B."/>
            <person name="Solovyev V."/>
            <person name="Kosarev P."/>
            <person name="Brown G."/>
            <person name="Chen H.C."/>
            <person name="Ermolaeva O."/>
            <person name="Hlavina W."/>
            <person name="Kapustin Y."/>
            <person name="Kiryutin B."/>
            <person name="Kitts P."/>
            <person name="Maglott D."/>
            <person name="Pruitt K."/>
            <person name="Sapojnikov V."/>
            <person name="Souvorov A."/>
            <person name="Mackey A.J."/>
            <person name="Waterhouse R.M."/>
            <person name="Wyder S."/>
            <person name="Zdobnov E.M."/>
            <person name="Zdobnov E.M."/>
            <person name="Wyder S."/>
            <person name="Kriventseva E.V."/>
            <person name="Kadowaki T."/>
            <person name="Bork P."/>
            <person name="Aranda M."/>
            <person name="Bao R."/>
            <person name="Beermann A."/>
            <person name="Berns N."/>
            <person name="Bolognesi R."/>
            <person name="Bonneton F."/>
            <person name="Bopp D."/>
            <person name="Brown S.J."/>
            <person name="Bucher G."/>
            <person name="Butts T."/>
            <person name="Chaumot A."/>
            <person name="Denell R.E."/>
            <person name="Ferrier D.E."/>
            <person name="Friedrich M."/>
            <person name="Gordon C.M."/>
            <person name="Jindra M."/>
            <person name="Klingler M."/>
            <person name="Lan Q."/>
            <person name="Lattorff H.M."/>
            <person name="Laudet V."/>
            <person name="von Levetsow C."/>
            <person name="Liu Z."/>
            <person name="Lutz R."/>
            <person name="Lynch J.A."/>
            <person name="da Fonseca R.N."/>
            <person name="Posnien N."/>
            <person name="Reuter R."/>
            <person name="Roth S."/>
            <person name="Savard J."/>
            <person name="Schinko J.B."/>
            <person name="Schmitt C."/>
            <person name="Schoppmeier M."/>
            <person name="Schroder R."/>
            <person name="Shippy T.D."/>
            <person name="Simonnet F."/>
            <person name="Marques-Souza H."/>
            <person name="Tautz D."/>
            <person name="Tomoyasu Y."/>
            <person name="Trauner J."/>
            <person name="Van der Zee M."/>
            <person name="Vervoort M."/>
            <person name="Wittkopp N."/>
            <person name="Wimmer E.A."/>
            <person name="Yang X."/>
            <person name="Jones A.K."/>
            <person name="Sattelle D.B."/>
            <person name="Ebert P.R."/>
            <person name="Nelson D."/>
            <person name="Scott J.G."/>
            <person name="Beeman R.W."/>
            <person name="Muthukrishnan S."/>
            <person name="Kramer K.J."/>
            <person name="Arakane Y."/>
            <person name="Beeman R.W."/>
            <person name="Zhu Q."/>
            <person name="Hogenkamp D."/>
            <person name="Dixit R."/>
            <person name="Oppert B."/>
            <person name="Jiang H."/>
            <person name="Zou Z."/>
            <person name="Marshall J."/>
            <person name="Elpidina E."/>
            <person name="Vinokurov K."/>
            <person name="Oppert C."/>
            <person name="Zou Z."/>
            <person name="Evans J."/>
            <person name="Lu Z."/>
            <person name="Zhao P."/>
            <person name="Sumathipala N."/>
            <person name="Altincicek B."/>
            <person name="Vilcinskas A."/>
            <person name="Williams M."/>
            <person name="Hultmark D."/>
            <person name="Hetru C."/>
            <person name="Jiang H."/>
            <person name="Grimmelikhuijzen C.J."/>
            <person name="Hauser F."/>
            <person name="Cazzamali G."/>
            <person name="Williamson M."/>
            <person name="Park Y."/>
            <person name="Li B."/>
            <person name="Tanaka Y."/>
            <person name="Predel R."/>
            <person name="Neupert S."/>
            <person name="Schachtner J."/>
            <person name="Verleyen P."/>
            <person name="Raible F."/>
            <person name="Bork P."/>
            <person name="Friedrich M."/>
            <person name="Walden K.K."/>
            <person name="Robertson H.M."/>
            <person name="Angeli S."/>
            <person name="Foret S."/>
            <person name="Bucher G."/>
            <person name="Schuetz S."/>
            <person name="Maleszka R."/>
            <person name="Wimmer E.A."/>
            <person name="Beeman R.W."/>
            <person name="Lorenzen M."/>
            <person name="Tomoyasu Y."/>
            <person name="Miller S.C."/>
            <person name="Grossmann D."/>
            <person name="Bucher G."/>
        </authorList>
    </citation>
    <scope>NUCLEOTIDE SEQUENCE [LARGE SCALE GENOMIC DNA]</scope>
    <source>
        <strain evidence="13 14">Georgia GA2</strain>
    </source>
</reference>
<dbReference type="GO" id="GO:0007165">
    <property type="term" value="P:signal transduction"/>
    <property type="evidence" value="ECO:0000318"/>
    <property type="project" value="GO_Central"/>
</dbReference>
<dbReference type="PANTHER" id="PTHR24342">
    <property type="entry name" value="SERINE/THREONINE-PROTEIN KINASE 17"/>
    <property type="match status" value="1"/>
</dbReference>
<dbReference type="GO" id="GO:0030154">
    <property type="term" value="P:cell differentiation"/>
    <property type="evidence" value="ECO:0007669"/>
    <property type="project" value="UniProtKB-ARBA"/>
</dbReference>
<dbReference type="InterPro" id="IPR008271">
    <property type="entry name" value="Ser/Thr_kinase_AS"/>
</dbReference>
<dbReference type="GO" id="GO:0009653">
    <property type="term" value="P:anatomical structure morphogenesis"/>
    <property type="evidence" value="ECO:0007669"/>
    <property type="project" value="UniProtKB-ARBA"/>
</dbReference>
<reference evidence="13 14" key="2">
    <citation type="journal article" date="2010" name="Nucleic Acids Res.">
        <title>BeetleBase in 2010: revisions to provide comprehensive genomic information for Tribolium castaneum.</title>
        <authorList>
            <person name="Kim H.S."/>
            <person name="Murphy T."/>
            <person name="Xia J."/>
            <person name="Caragea D."/>
            <person name="Park Y."/>
            <person name="Beeman R.W."/>
            <person name="Lorenzen M.D."/>
            <person name="Butcher S."/>
            <person name="Manak J.R."/>
            <person name="Brown S.J."/>
        </authorList>
    </citation>
    <scope>GENOME REANNOTATION</scope>
    <source>
        <strain evidence="13 14">Georgia GA2</strain>
    </source>
</reference>
<keyword evidence="4" id="KW-0677">Repeat</keyword>
<dbReference type="SUPFAM" id="SSF56112">
    <property type="entry name" value="Protein kinase-like (PK-like)"/>
    <property type="match status" value="1"/>
</dbReference>
<dbReference type="CDD" id="cd00063">
    <property type="entry name" value="FN3"/>
    <property type="match status" value="1"/>
</dbReference>
<dbReference type="SUPFAM" id="SSF48726">
    <property type="entry name" value="Immunoglobulin"/>
    <property type="match status" value="1"/>
</dbReference>
<evidence type="ECO:0000259" key="10">
    <source>
        <dbReference type="PROSITE" id="PS50011"/>
    </source>
</evidence>
<dbReference type="InterPro" id="IPR007110">
    <property type="entry name" value="Ig-like_dom"/>
</dbReference>
<dbReference type="InterPro" id="IPR036179">
    <property type="entry name" value="Ig-like_dom_sf"/>
</dbReference>
<dbReference type="InterPro" id="IPR003961">
    <property type="entry name" value="FN3_dom"/>
</dbReference>
<evidence type="ECO:0000313" key="14">
    <source>
        <dbReference type="Proteomes" id="UP000007266"/>
    </source>
</evidence>
<evidence type="ECO:0000313" key="13">
    <source>
        <dbReference type="EMBL" id="EFA00236.2"/>
    </source>
</evidence>
<dbReference type="InterPro" id="IPR011009">
    <property type="entry name" value="Kinase-like_dom_sf"/>
</dbReference>
<comment type="similarity">
    <text evidence="1">Belongs to the protein kinase superfamily. CAMK Ser/Thr protein kinase family.</text>
</comment>
<dbReference type="InterPro" id="IPR003599">
    <property type="entry name" value="Ig_sub"/>
</dbReference>
<dbReference type="HOGENOM" id="CLU_000288_76_3_1"/>
<dbReference type="eggNOG" id="KOG0032">
    <property type="taxonomic scope" value="Eukaryota"/>
</dbReference>
<organism evidence="13 14">
    <name type="scientific">Tribolium castaneum</name>
    <name type="common">Red flour beetle</name>
    <dbReference type="NCBI Taxonomy" id="7070"/>
    <lineage>
        <taxon>Eukaryota</taxon>
        <taxon>Metazoa</taxon>
        <taxon>Ecdysozoa</taxon>
        <taxon>Arthropoda</taxon>
        <taxon>Hexapoda</taxon>
        <taxon>Insecta</taxon>
        <taxon>Pterygota</taxon>
        <taxon>Neoptera</taxon>
        <taxon>Endopterygota</taxon>
        <taxon>Coleoptera</taxon>
        <taxon>Polyphaga</taxon>
        <taxon>Cucujiformia</taxon>
        <taxon>Tenebrionidae</taxon>
        <taxon>Tenebrionidae incertae sedis</taxon>
        <taxon>Tribolium</taxon>
    </lineage>
</organism>
<dbReference type="PANTHER" id="PTHR24342:SF21">
    <property type="entry name" value="TRIO RHO GUANINE NUCLEOTIDE EXCHANGE FACTOR"/>
    <property type="match status" value="1"/>
</dbReference>
<dbReference type="FunFam" id="2.60.40.10:FF:000032">
    <property type="entry name" value="palladin isoform X1"/>
    <property type="match status" value="1"/>
</dbReference>
<dbReference type="PROSITE" id="PS50011">
    <property type="entry name" value="PROTEIN_KINASE_DOM"/>
    <property type="match status" value="1"/>
</dbReference>
<dbReference type="InterPro" id="IPR000719">
    <property type="entry name" value="Prot_kinase_dom"/>
</dbReference>
<dbReference type="GO" id="GO:0005524">
    <property type="term" value="F:ATP binding"/>
    <property type="evidence" value="ECO:0007669"/>
    <property type="project" value="UniProtKB-KW"/>
</dbReference>
<dbReference type="PROSITE" id="PS50835">
    <property type="entry name" value="IG_LIKE"/>
    <property type="match status" value="1"/>
</dbReference>
<dbReference type="InterPro" id="IPR036116">
    <property type="entry name" value="FN3_sf"/>
</dbReference>
<dbReference type="InParanoid" id="D6WFP8"/>
<keyword evidence="7" id="KW-0067">ATP-binding</keyword>
<evidence type="ECO:0000256" key="7">
    <source>
        <dbReference type="ARBA" id="ARBA00022840"/>
    </source>
</evidence>
<evidence type="ECO:0000259" key="11">
    <source>
        <dbReference type="PROSITE" id="PS50835"/>
    </source>
</evidence>
<dbReference type="SUPFAM" id="SSF49265">
    <property type="entry name" value="Fibronectin type III"/>
    <property type="match status" value="1"/>
</dbReference>
<keyword evidence="2" id="KW-0723">Serine/threonine-protein kinase</keyword>
<keyword evidence="6" id="KW-0418">Kinase</keyword>
<dbReference type="Gene3D" id="2.60.40.10">
    <property type="entry name" value="Immunoglobulins"/>
    <property type="match status" value="2"/>
</dbReference>
<dbReference type="SMART" id="SM00220">
    <property type="entry name" value="S_TKc"/>
    <property type="match status" value="1"/>
</dbReference>
<feature type="domain" description="Protein kinase" evidence="10">
    <location>
        <begin position="275"/>
        <end position="530"/>
    </location>
</feature>
<dbReference type="SMART" id="SM00060">
    <property type="entry name" value="FN3"/>
    <property type="match status" value="1"/>
</dbReference>
<dbReference type="InterPro" id="IPR013783">
    <property type="entry name" value="Ig-like_fold"/>
</dbReference>
<protein>
    <submittedName>
        <fullName evidence="13">Kalirin-like Protein</fullName>
    </submittedName>
</protein>
<dbReference type="PROSITE" id="PS50853">
    <property type="entry name" value="FN3"/>
    <property type="match status" value="1"/>
</dbReference>
<evidence type="ECO:0000256" key="9">
    <source>
        <dbReference type="ARBA" id="ARBA00023319"/>
    </source>
</evidence>
<dbReference type="GO" id="GO:0005737">
    <property type="term" value="C:cytoplasm"/>
    <property type="evidence" value="ECO:0000318"/>
    <property type="project" value="GO_Central"/>
</dbReference>
<dbReference type="Gene3D" id="3.30.200.20">
    <property type="entry name" value="Phosphorylase Kinase, domain 1"/>
    <property type="match status" value="1"/>
</dbReference>
<keyword evidence="14" id="KW-1185">Reference proteome</keyword>
<proteinExistence type="inferred from homology"/>
<feature type="domain" description="Ig-like" evidence="11">
    <location>
        <begin position="75"/>
        <end position="167"/>
    </location>
</feature>
<dbReference type="Pfam" id="PF00069">
    <property type="entry name" value="Pkinase"/>
    <property type="match status" value="1"/>
</dbReference>
<feature type="domain" description="Fibronectin type-III" evidence="12">
    <location>
        <begin position="174"/>
        <end position="263"/>
    </location>
</feature>
<evidence type="ECO:0000256" key="5">
    <source>
        <dbReference type="ARBA" id="ARBA00022741"/>
    </source>
</evidence>
<evidence type="ECO:0000256" key="3">
    <source>
        <dbReference type="ARBA" id="ARBA00022679"/>
    </source>
</evidence>
<evidence type="ECO:0000256" key="4">
    <source>
        <dbReference type="ARBA" id="ARBA00022737"/>
    </source>
</evidence>
<dbReference type="Proteomes" id="UP000007266">
    <property type="component" value="Linkage group 3"/>
</dbReference>
<dbReference type="SMART" id="SM00409">
    <property type="entry name" value="IG"/>
    <property type="match status" value="1"/>
</dbReference>